<keyword evidence="3" id="KW-1185">Reference proteome</keyword>
<dbReference type="RefSeq" id="WP_249831432.1">
    <property type="nucleotide sequence ID" value="NZ_JAMGBE010000002.1"/>
</dbReference>
<organism evidence="2 3">
    <name type="scientific">Sphingomonas hankyongi</name>
    <dbReference type="NCBI Taxonomy" id="2908209"/>
    <lineage>
        <taxon>Bacteria</taxon>
        <taxon>Pseudomonadati</taxon>
        <taxon>Pseudomonadota</taxon>
        <taxon>Alphaproteobacteria</taxon>
        <taxon>Sphingomonadales</taxon>
        <taxon>Sphingomonadaceae</taxon>
        <taxon>Sphingomonas</taxon>
    </lineage>
</organism>
<reference evidence="2" key="1">
    <citation type="submission" date="2022-05" db="EMBL/GenBank/DDBJ databases">
        <authorList>
            <person name="Jo J.-H."/>
            <person name="Im W.-T."/>
        </authorList>
    </citation>
    <scope>NUCLEOTIDE SEQUENCE</scope>
    <source>
        <strain evidence="2">SE220</strain>
    </source>
</reference>
<gene>
    <name evidence="2" type="ORF">LZ538_07855</name>
</gene>
<name>A0ABT0S276_9SPHN</name>
<accession>A0ABT0S276</accession>
<sequence>MAQQQKAMNKALKYVRKHDLPAWRIHMCNRNAARTRYRVDWVGFENCIRNTALRDPPPRAVRKAPAKPAHGEIASRSRGERG</sequence>
<dbReference type="Proteomes" id="UP001165342">
    <property type="component" value="Unassembled WGS sequence"/>
</dbReference>
<feature type="compositionally biased region" description="Basic and acidic residues" evidence="1">
    <location>
        <begin position="69"/>
        <end position="82"/>
    </location>
</feature>
<dbReference type="EMBL" id="JAMGBE010000002">
    <property type="protein sequence ID" value="MCL6729969.1"/>
    <property type="molecule type" value="Genomic_DNA"/>
</dbReference>
<comment type="caution">
    <text evidence="2">The sequence shown here is derived from an EMBL/GenBank/DDBJ whole genome shotgun (WGS) entry which is preliminary data.</text>
</comment>
<protein>
    <submittedName>
        <fullName evidence="2">Uncharacterized protein</fullName>
    </submittedName>
</protein>
<evidence type="ECO:0000313" key="3">
    <source>
        <dbReference type="Proteomes" id="UP001165342"/>
    </source>
</evidence>
<feature type="region of interest" description="Disordered" evidence="1">
    <location>
        <begin position="52"/>
        <end position="82"/>
    </location>
</feature>
<evidence type="ECO:0000256" key="1">
    <source>
        <dbReference type="SAM" id="MobiDB-lite"/>
    </source>
</evidence>
<evidence type="ECO:0000313" key="2">
    <source>
        <dbReference type="EMBL" id="MCL6729969.1"/>
    </source>
</evidence>
<proteinExistence type="predicted"/>